<feature type="coiled-coil region" evidence="7">
    <location>
        <begin position="88"/>
        <end position="122"/>
    </location>
</feature>
<protein>
    <submittedName>
        <fullName evidence="9">BZIP domain-containing protein</fullName>
    </submittedName>
</protein>
<keyword evidence="7" id="KW-0175">Coiled coil</keyword>
<dbReference type="EMBL" id="JARVKF010000212">
    <property type="protein sequence ID" value="KAK9421058.1"/>
    <property type="molecule type" value="Genomic_DNA"/>
</dbReference>
<dbReference type="InterPro" id="IPR046347">
    <property type="entry name" value="bZIP_sf"/>
</dbReference>
<evidence type="ECO:0000256" key="8">
    <source>
        <dbReference type="SAM" id="MobiDB-lite"/>
    </source>
</evidence>
<comment type="caution">
    <text evidence="9">The sequence shown here is derived from an EMBL/GenBank/DDBJ whole genome shotgun (WGS) entry which is preliminary data.</text>
</comment>
<dbReference type="CDD" id="cd14688">
    <property type="entry name" value="bZIP_YAP"/>
    <property type="match status" value="1"/>
</dbReference>
<evidence type="ECO:0000256" key="1">
    <source>
        <dbReference type="ARBA" id="ARBA00004123"/>
    </source>
</evidence>
<evidence type="ECO:0000256" key="4">
    <source>
        <dbReference type="ARBA" id="ARBA00023125"/>
    </source>
</evidence>
<comment type="subcellular location">
    <subcellularLocation>
        <location evidence="1">Nucleus</location>
    </subcellularLocation>
</comment>
<evidence type="ECO:0000256" key="6">
    <source>
        <dbReference type="ARBA" id="ARBA00023242"/>
    </source>
</evidence>
<keyword evidence="5" id="KW-0804">Transcription</keyword>
<evidence type="ECO:0000256" key="5">
    <source>
        <dbReference type="ARBA" id="ARBA00023163"/>
    </source>
</evidence>
<dbReference type="PANTHER" id="PTHR40621">
    <property type="entry name" value="TRANSCRIPTION FACTOR KAPC-RELATED"/>
    <property type="match status" value="1"/>
</dbReference>
<feature type="compositionally biased region" description="Polar residues" evidence="8">
    <location>
        <begin position="41"/>
        <end position="51"/>
    </location>
</feature>
<feature type="compositionally biased region" description="Basic and acidic residues" evidence="8">
    <location>
        <begin position="54"/>
        <end position="63"/>
    </location>
</feature>
<reference evidence="9 10" key="1">
    <citation type="journal article" date="2024" name="J. Plant Pathol.">
        <title>Sequence and assembly of the genome of Seiridium unicorne, isolate CBS 538.82, causal agent of cypress canker disease.</title>
        <authorList>
            <person name="Scali E."/>
            <person name="Rocca G.D."/>
            <person name="Danti R."/>
            <person name="Garbelotto M."/>
            <person name="Barberini S."/>
            <person name="Baroncelli R."/>
            <person name="Emiliani G."/>
        </authorList>
    </citation>
    <scope>NUCLEOTIDE SEQUENCE [LARGE SCALE GENOMIC DNA]</scope>
    <source>
        <strain evidence="9 10">BM-138-508</strain>
    </source>
</reference>
<dbReference type="Gene3D" id="1.20.5.170">
    <property type="match status" value="1"/>
</dbReference>
<evidence type="ECO:0000256" key="7">
    <source>
        <dbReference type="SAM" id="Coils"/>
    </source>
</evidence>
<accession>A0ABR2V2B6</accession>
<feature type="region of interest" description="Disordered" evidence="8">
    <location>
        <begin position="1"/>
        <end position="66"/>
    </location>
</feature>
<keyword evidence="3" id="KW-0805">Transcription regulation</keyword>
<organism evidence="9 10">
    <name type="scientific">Seiridium unicorne</name>
    <dbReference type="NCBI Taxonomy" id="138068"/>
    <lineage>
        <taxon>Eukaryota</taxon>
        <taxon>Fungi</taxon>
        <taxon>Dikarya</taxon>
        <taxon>Ascomycota</taxon>
        <taxon>Pezizomycotina</taxon>
        <taxon>Sordariomycetes</taxon>
        <taxon>Xylariomycetidae</taxon>
        <taxon>Amphisphaeriales</taxon>
        <taxon>Sporocadaceae</taxon>
        <taxon>Seiridium</taxon>
    </lineage>
</organism>
<evidence type="ECO:0000256" key="2">
    <source>
        <dbReference type="ARBA" id="ARBA00007163"/>
    </source>
</evidence>
<sequence>MAVAAEPAHDAGENSEFGMEDQDRPSFEDFWKRSKEAHQARNVTFLPTSGVESPHNEVTDNAKTRAQARRAQVRKAQKQHRQRKANYTKELEMDIARLRDMIEQTETEANALRTENDGMRRRLSKNAVASGMIALSAPVPRPVQPASTFSPYMLPADPSPKVESTPGADEPEYILRMDMSDTMQTPTFRVSRSPSPSLGTRTEDMFSPTVSEVEMTPIMAVATTTTSTFSASSGAVSGAVSGGLTEEQTELVINFILSLEHICWNHFDPSHYKHLSYDPMDPENGHALMASSIALQHATPDIFTRIDAVNSVIKSNPHCNPDTHDIEWQLSGLSLETLYGLAQTLNPPDRELAPVQAWFEIVQMYGPDVALDRQIIEGLTRGFRGMVRCLQFGAVIQREVFDNIVSNVVRTRFEGLTLGTSVGTGMSLAPPIEDDERFEEVT</sequence>
<keyword evidence="10" id="KW-1185">Reference proteome</keyword>
<keyword evidence="4" id="KW-0238">DNA-binding</keyword>
<gene>
    <name evidence="9" type="ORF">SUNI508_06203</name>
</gene>
<evidence type="ECO:0000256" key="3">
    <source>
        <dbReference type="ARBA" id="ARBA00023015"/>
    </source>
</evidence>
<dbReference type="Proteomes" id="UP001408356">
    <property type="component" value="Unassembled WGS sequence"/>
</dbReference>
<feature type="compositionally biased region" description="Basic and acidic residues" evidence="8">
    <location>
        <begin position="21"/>
        <end position="39"/>
    </location>
</feature>
<dbReference type="PANTHER" id="PTHR40621:SF11">
    <property type="entry name" value="TRANSCRIPTION FACTOR KAPC-RELATED"/>
    <property type="match status" value="1"/>
</dbReference>
<name>A0ABR2V2B6_9PEZI</name>
<proteinExistence type="inferred from homology"/>
<evidence type="ECO:0000313" key="10">
    <source>
        <dbReference type="Proteomes" id="UP001408356"/>
    </source>
</evidence>
<comment type="similarity">
    <text evidence="2">Belongs to the bZIP family.</text>
</comment>
<dbReference type="SUPFAM" id="SSF57959">
    <property type="entry name" value="Leucine zipper domain"/>
    <property type="match status" value="1"/>
</dbReference>
<evidence type="ECO:0000313" key="9">
    <source>
        <dbReference type="EMBL" id="KAK9421058.1"/>
    </source>
</evidence>
<keyword evidence="6" id="KW-0539">Nucleus</keyword>
<dbReference type="InterPro" id="IPR050936">
    <property type="entry name" value="AP-1-like"/>
</dbReference>